<dbReference type="RefSeq" id="WP_034636140.1">
    <property type="nucleotide sequence ID" value="NZ_CBCSJC010000001.1"/>
</dbReference>
<feature type="domain" description="Solute-binding protein family 3/N-terminal" evidence="8">
    <location>
        <begin position="34"/>
        <end position="257"/>
    </location>
</feature>
<protein>
    <submittedName>
        <fullName evidence="10">ABC transporter substrate-binding protein</fullName>
    </submittedName>
</protein>
<dbReference type="InterPro" id="IPR018313">
    <property type="entry name" value="SBP_3_CS"/>
</dbReference>
<dbReference type="InterPro" id="IPR001638">
    <property type="entry name" value="Solute-binding_3/MltF_N"/>
</dbReference>
<keyword evidence="4" id="KW-0564">Palmitate</keyword>
<evidence type="ECO:0000313" key="11">
    <source>
        <dbReference type="Proteomes" id="UP000027822"/>
    </source>
</evidence>
<accession>A0A073K3G7</accession>
<comment type="caution">
    <text evidence="10">The sequence shown here is derived from an EMBL/GenBank/DDBJ whole genome shotgun (WGS) entry which is preliminary data.</text>
</comment>
<comment type="similarity">
    <text evidence="2 6">Belongs to the bacterial solute-binding protein 3 family.</text>
</comment>
<dbReference type="SMART" id="SM00062">
    <property type="entry name" value="PBPb"/>
    <property type="match status" value="1"/>
</dbReference>
<comment type="subcellular location">
    <subcellularLocation>
        <location evidence="1">Cell membrane</location>
        <topology evidence="1">Lipid-anchor</topology>
    </subcellularLocation>
</comment>
<dbReference type="GO" id="GO:0015276">
    <property type="term" value="F:ligand-gated monoatomic ion channel activity"/>
    <property type="evidence" value="ECO:0007669"/>
    <property type="project" value="InterPro"/>
</dbReference>
<evidence type="ECO:0000259" key="8">
    <source>
        <dbReference type="SMART" id="SM00062"/>
    </source>
</evidence>
<feature type="domain" description="Ionotropic glutamate receptor C-terminal" evidence="9">
    <location>
        <begin position="34"/>
        <end position="256"/>
    </location>
</feature>
<evidence type="ECO:0000259" key="9">
    <source>
        <dbReference type="SMART" id="SM00079"/>
    </source>
</evidence>
<reference evidence="10 11" key="1">
    <citation type="submission" date="2014-06" db="EMBL/GenBank/DDBJ databases">
        <title>Draft genome sequence of Bacillus manliponensis JCM 15802 (MCCC 1A00708).</title>
        <authorList>
            <person name="Lai Q."/>
            <person name="Liu Y."/>
            <person name="Shao Z."/>
        </authorList>
    </citation>
    <scope>NUCLEOTIDE SEQUENCE [LARGE SCALE GENOMIC DNA]</scope>
    <source>
        <strain evidence="10 11">JCM 15802</strain>
    </source>
</reference>
<evidence type="ECO:0000256" key="6">
    <source>
        <dbReference type="RuleBase" id="RU003744"/>
    </source>
</evidence>
<dbReference type="PROSITE" id="PS01039">
    <property type="entry name" value="SBP_BACTERIAL_3"/>
    <property type="match status" value="1"/>
</dbReference>
<dbReference type="Proteomes" id="UP000027822">
    <property type="component" value="Unassembled WGS sequence"/>
</dbReference>
<name>A0A073K3G7_9BACI</name>
<feature type="chain" id="PRO_5001692590" evidence="7">
    <location>
        <begin position="23"/>
        <end position="258"/>
    </location>
</feature>
<dbReference type="OrthoDB" id="9811552at2"/>
<evidence type="ECO:0000256" key="3">
    <source>
        <dbReference type="ARBA" id="ARBA00022729"/>
    </source>
</evidence>
<dbReference type="SUPFAM" id="SSF53850">
    <property type="entry name" value="Periplasmic binding protein-like II"/>
    <property type="match status" value="1"/>
</dbReference>
<dbReference type="PANTHER" id="PTHR35936">
    <property type="entry name" value="MEMBRANE-BOUND LYTIC MUREIN TRANSGLYCOSYLASE F"/>
    <property type="match status" value="1"/>
</dbReference>
<organism evidence="10 11">
    <name type="scientific">Bacillus manliponensis</name>
    <dbReference type="NCBI Taxonomy" id="574376"/>
    <lineage>
        <taxon>Bacteria</taxon>
        <taxon>Bacillati</taxon>
        <taxon>Bacillota</taxon>
        <taxon>Bacilli</taxon>
        <taxon>Bacillales</taxon>
        <taxon>Bacillaceae</taxon>
        <taxon>Bacillus</taxon>
        <taxon>Bacillus cereus group</taxon>
    </lineage>
</organism>
<dbReference type="PANTHER" id="PTHR35936:SF17">
    <property type="entry name" value="ARGININE-BINDING EXTRACELLULAR PROTEIN ARTP"/>
    <property type="match status" value="1"/>
</dbReference>
<dbReference type="PROSITE" id="PS51257">
    <property type="entry name" value="PROKAR_LIPOPROTEIN"/>
    <property type="match status" value="1"/>
</dbReference>
<gene>
    <name evidence="10" type="ORF">BAMA_10120</name>
</gene>
<evidence type="ECO:0000256" key="4">
    <source>
        <dbReference type="ARBA" id="ARBA00023139"/>
    </source>
</evidence>
<evidence type="ECO:0000313" key="10">
    <source>
        <dbReference type="EMBL" id="KEK21136.1"/>
    </source>
</evidence>
<evidence type="ECO:0000256" key="5">
    <source>
        <dbReference type="ARBA" id="ARBA00023288"/>
    </source>
</evidence>
<proteinExistence type="inferred from homology"/>
<evidence type="ECO:0000256" key="2">
    <source>
        <dbReference type="ARBA" id="ARBA00010333"/>
    </source>
</evidence>
<dbReference type="Pfam" id="PF00497">
    <property type="entry name" value="SBP_bac_3"/>
    <property type="match status" value="1"/>
</dbReference>
<keyword evidence="11" id="KW-1185">Reference proteome</keyword>
<dbReference type="STRING" id="574376.BAMA_10120"/>
<dbReference type="InterPro" id="IPR001320">
    <property type="entry name" value="Iontro_rcpt_C"/>
</dbReference>
<dbReference type="Gene3D" id="3.40.190.10">
    <property type="entry name" value="Periplasmic binding protein-like II"/>
    <property type="match status" value="2"/>
</dbReference>
<feature type="signal peptide" evidence="7">
    <location>
        <begin position="1"/>
        <end position="22"/>
    </location>
</feature>
<dbReference type="EMBL" id="JOTN01000002">
    <property type="protein sequence ID" value="KEK21136.1"/>
    <property type="molecule type" value="Genomic_DNA"/>
</dbReference>
<keyword evidence="3 7" id="KW-0732">Signal</keyword>
<evidence type="ECO:0000256" key="1">
    <source>
        <dbReference type="ARBA" id="ARBA00004193"/>
    </source>
</evidence>
<dbReference type="GO" id="GO:0005886">
    <property type="term" value="C:plasma membrane"/>
    <property type="evidence" value="ECO:0007669"/>
    <property type="project" value="UniProtKB-SubCell"/>
</dbReference>
<dbReference type="eggNOG" id="COG0834">
    <property type="taxonomic scope" value="Bacteria"/>
</dbReference>
<sequence length="258" mass="29030">MKKVFSSIVALIMIISMFTACSKSETTSSNEEKTLVMGTSADYKPYEYIDAKKSEEIIGFDIDVMNYIAKELGYKVQVKDMEFSGLLTALEAEKVDFVMAGLTPTKEREKNADFTDAYFVAKNVVITKKDANIQTLQDLQGKNVGVQTGSTQEERAKKLQKEVKFQLEGRDRIPELIQEVRAGRVEAIILEETVAKGYLQKEKELKKIEISEVAEEPGTVIALPKGSELTEEFNTVIKKMQENGEMEKLVNKWFGGEQ</sequence>
<dbReference type="SMART" id="SM00079">
    <property type="entry name" value="PBPe"/>
    <property type="match status" value="1"/>
</dbReference>
<dbReference type="AlphaFoldDB" id="A0A073K3G7"/>
<evidence type="ECO:0000256" key="7">
    <source>
        <dbReference type="SAM" id="SignalP"/>
    </source>
</evidence>
<keyword evidence="5" id="KW-0449">Lipoprotein</keyword>